<dbReference type="EMBL" id="SJKB01000009">
    <property type="protein sequence ID" value="TCC58294.1"/>
    <property type="molecule type" value="Genomic_DNA"/>
</dbReference>
<dbReference type="InterPro" id="IPR036890">
    <property type="entry name" value="HATPase_C_sf"/>
</dbReference>
<feature type="transmembrane region" description="Helical" evidence="10">
    <location>
        <begin position="30"/>
        <end position="53"/>
    </location>
</feature>
<protein>
    <recommendedName>
        <fullName evidence="2">histidine kinase</fullName>
        <ecNumber evidence="2">2.7.13.3</ecNumber>
    </recommendedName>
</protein>
<comment type="caution">
    <text evidence="12">The sequence shown here is derived from an EMBL/GenBank/DDBJ whole genome shotgun (WGS) entry which is preliminary data.</text>
</comment>
<keyword evidence="10" id="KW-0472">Membrane</keyword>
<name>A0A4R0KGS9_9ACTN</name>
<dbReference type="PANTHER" id="PTHR24421:SF10">
    <property type="entry name" value="NITRATE_NITRITE SENSOR PROTEIN NARQ"/>
    <property type="match status" value="1"/>
</dbReference>
<gene>
    <name evidence="12" type="ORF">E0H73_28700</name>
</gene>
<dbReference type="AlphaFoldDB" id="A0A4R0KGS9"/>
<feature type="region of interest" description="Disordered" evidence="9">
    <location>
        <begin position="1"/>
        <end position="20"/>
    </location>
</feature>
<dbReference type="PROSITE" id="PS50109">
    <property type="entry name" value="HIS_KIN"/>
    <property type="match status" value="1"/>
</dbReference>
<keyword evidence="5" id="KW-0547">Nucleotide-binding</keyword>
<evidence type="ECO:0000256" key="7">
    <source>
        <dbReference type="ARBA" id="ARBA00022840"/>
    </source>
</evidence>
<dbReference type="Proteomes" id="UP000291144">
    <property type="component" value="Unassembled WGS sequence"/>
</dbReference>
<keyword evidence="10" id="KW-1133">Transmembrane helix</keyword>
<dbReference type="InterPro" id="IPR011712">
    <property type="entry name" value="Sig_transdc_His_kin_sub3_dim/P"/>
</dbReference>
<dbReference type="GO" id="GO:0005524">
    <property type="term" value="F:ATP binding"/>
    <property type="evidence" value="ECO:0007669"/>
    <property type="project" value="UniProtKB-KW"/>
</dbReference>
<evidence type="ECO:0000313" key="12">
    <source>
        <dbReference type="EMBL" id="TCC58294.1"/>
    </source>
</evidence>
<evidence type="ECO:0000259" key="11">
    <source>
        <dbReference type="PROSITE" id="PS50109"/>
    </source>
</evidence>
<dbReference type="EC" id="2.7.13.3" evidence="2"/>
<evidence type="ECO:0000256" key="6">
    <source>
        <dbReference type="ARBA" id="ARBA00022777"/>
    </source>
</evidence>
<evidence type="ECO:0000256" key="4">
    <source>
        <dbReference type="ARBA" id="ARBA00022679"/>
    </source>
</evidence>
<proteinExistence type="predicted"/>
<evidence type="ECO:0000256" key="1">
    <source>
        <dbReference type="ARBA" id="ARBA00000085"/>
    </source>
</evidence>
<dbReference type="Pfam" id="PF07730">
    <property type="entry name" value="HisKA_3"/>
    <property type="match status" value="1"/>
</dbReference>
<keyword evidence="7" id="KW-0067">ATP-binding</keyword>
<dbReference type="OrthoDB" id="144293at2"/>
<feature type="domain" description="Histidine kinase" evidence="11">
    <location>
        <begin position="261"/>
        <end position="451"/>
    </location>
</feature>
<dbReference type="Pfam" id="PF02518">
    <property type="entry name" value="HATPase_c"/>
    <property type="match status" value="1"/>
</dbReference>
<evidence type="ECO:0000256" key="9">
    <source>
        <dbReference type="SAM" id="MobiDB-lite"/>
    </source>
</evidence>
<dbReference type="InterPro" id="IPR050482">
    <property type="entry name" value="Sensor_HK_TwoCompSys"/>
</dbReference>
<keyword evidence="3" id="KW-0597">Phosphoprotein</keyword>
<dbReference type="GO" id="GO:0016020">
    <property type="term" value="C:membrane"/>
    <property type="evidence" value="ECO:0007669"/>
    <property type="project" value="InterPro"/>
</dbReference>
<dbReference type="RefSeq" id="WP_131361684.1">
    <property type="nucleotide sequence ID" value="NZ_SJKB01000009.1"/>
</dbReference>
<keyword evidence="4" id="KW-0808">Transferase</keyword>
<keyword evidence="10" id="KW-0812">Transmembrane</keyword>
<accession>A0A4R0KGS9</accession>
<evidence type="ECO:0000256" key="5">
    <source>
        <dbReference type="ARBA" id="ARBA00022741"/>
    </source>
</evidence>
<evidence type="ECO:0000256" key="8">
    <source>
        <dbReference type="ARBA" id="ARBA00023012"/>
    </source>
</evidence>
<dbReference type="Gene3D" id="1.20.5.1930">
    <property type="match status" value="1"/>
</dbReference>
<comment type="catalytic activity">
    <reaction evidence="1">
        <text>ATP + protein L-histidine = ADP + protein N-phospho-L-histidine.</text>
        <dbReference type="EC" id="2.7.13.3"/>
    </reaction>
</comment>
<dbReference type="Gene3D" id="3.30.565.10">
    <property type="entry name" value="Histidine kinase-like ATPase, C-terminal domain"/>
    <property type="match status" value="1"/>
</dbReference>
<dbReference type="CDD" id="cd16917">
    <property type="entry name" value="HATPase_UhpB-NarQ-NarX-like"/>
    <property type="match status" value="1"/>
</dbReference>
<evidence type="ECO:0000256" key="10">
    <source>
        <dbReference type="SAM" id="Phobius"/>
    </source>
</evidence>
<keyword evidence="8" id="KW-0902">Two-component regulatory system</keyword>
<organism evidence="12 13">
    <name type="scientific">Kribbella pittospori</name>
    <dbReference type="NCBI Taxonomy" id="722689"/>
    <lineage>
        <taxon>Bacteria</taxon>
        <taxon>Bacillati</taxon>
        <taxon>Actinomycetota</taxon>
        <taxon>Actinomycetes</taxon>
        <taxon>Propionibacteriales</taxon>
        <taxon>Kribbellaceae</taxon>
        <taxon>Kribbella</taxon>
    </lineage>
</organism>
<evidence type="ECO:0000256" key="2">
    <source>
        <dbReference type="ARBA" id="ARBA00012438"/>
    </source>
</evidence>
<reference evidence="12 13" key="1">
    <citation type="submission" date="2019-02" db="EMBL/GenBank/DDBJ databases">
        <title>Kribbella capetownensis sp. nov. and Kribbella speibonae sp. nov., isolated from soil.</title>
        <authorList>
            <person name="Curtis S.M."/>
            <person name="Norton I."/>
            <person name="Everest G.J."/>
            <person name="Meyers P.R."/>
        </authorList>
    </citation>
    <scope>NUCLEOTIDE SEQUENCE [LARGE SCALE GENOMIC DNA]</scope>
    <source>
        <strain evidence="12 13">NRRL B-24813</strain>
    </source>
</reference>
<sequence length="451" mass="48792">MVKRPGWWGGERVRHGRPRSEREPVSTAGLLVRFTAAGLIVLLSLAALIAYIARQAGIEQASESARQVTYVTARGVVEPRLTAEVVAGEPAALQAFDTAMRRYVLQGSLVRVKLWNESGKIVYSDESRLIGQTFPLGAEEIEALRVQGSASEVSDLSRPENRFEIPYEKLLEVYVGVRAANGEPMLFEAYFQYQAVTEAGQAAWQRFAPPSLGALLLLELVQIPFAWSLARRVQKQQRDRARLLQHAVEASDAERRRIAGELHDGVVQELTGLNYALDAMRLGNPTEGQRAELIADSASRLRGSIGSLRSLLVDIYPPNLAEEGLASALAELAAGLERVGIDVRLETDGAEQLPPAAAALLFRAAQEIIRNVAAHSGARGVLISADRSDGVARLVVDDDGRGFDESRLDERSSSGHLGLRSIGDLLAESGGMLTVRAAPGQGTRVEVEVPV</sequence>
<keyword evidence="6" id="KW-0418">Kinase</keyword>
<dbReference type="InterPro" id="IPR005467">
    <property type="entry name" value="His_kinase_dom"/>
</dbReference>
<evidence type="ECO:0000313" key="13">
    <source>
        <dbReference type="Proteomes" id="UP000291144"/>
    </source>
</evidence>
<dbReference type="SUPFAM" id="SSF55874">
    <property type="entry name" value="ATPase domain of HSP90 chaperone/DNA topoisomerase II/histidine kinase"/>
    <property type="match status" value="1"/>
</dbReference>
<dbReference type="GO" id="GO:0046983">
    <property type="term" value="F:protein dimerization activity"/>
    <property type="evidence" value="ECO:0007669"/>
    <property type="project" value="InterPro"/>
</dbReference>
<evidence type="ECO:0000256" key="3">
    <source>
        <dbReference type="ARBA" id="ARBA00022553"/>
    </source>
</evidence>
<keyword evidence="13" id="KW-1185">Reference proteome</keyword>
<dbReference type="InterPro" id="IPR003594">
    <property type="entry name" value="HATPase_dom"/>
</dbReference>
<dbReference type="PANTHER" id="PTHR24421">
    <property type="entry name" value="NITRATE/NITRITE SENSOR PROTEIN NARX-RELATED"/>
    <property type="match status" value="1"/>
</dbReference>
<dbReference type="GO" id="GO:0000155">
    <property type="term" value="F:phosphorelay sensor kinase activity"/>
    <property type="evidence" value="ECO:0007669"/>
    <property type="project" value="InterPro"/>
</dbReference>